<dbReference type="PANTHER" id="PTHR11562:SF17">
    <property type="entry name" value="RE54080P-RELATED"/>
    <property type="match status" value="1"/>
</dbReference>
<keyword evidence="13" id="KW-1185">Reference proteome</keyword>
<sequence length="316" mass="33818">MGAGHDHGAEQMSDGRLVGAIAVNGVLTVAQIVAGVLSGSLALIADALHNLSDAASLVIALVARRIGRRPADRLMTFGYARAEVVAALINLVSLLLIGIYLLVEAVGRFVSPQPVDGWPVVIVAGVALAVDVATAVMIHKGSKHSLNIRAAFLHNVSDALASVGVIIAGVLILQYQLYIADLIVTAVIAAYVIWQGLSLMPRTVRLLMGAVPEAVDYDAVVDALRATPGVSHVHHVHLWSLDEHRHALEAHLTPEVATLQEFDRLKRQVKAMLAERFHVEHATLEACLSDAPDTALRGCEDAHHHHHQGHRHVHAH</sequence>
<dbReference type="EMBL" id="JAATJE010000001">
    <property type="protein sequence ID" value="NJC34039.1"/>
    <property type="molecule type" value="Genomic_DNA"/>
</dbReference>
<evidence type="ECO:0000256" key="2">
    <source>
        <dbReference type="ARBA" id="ARBA00008873"/>
    </source>
</evidence>
<keyword evidence="7" id="KW-0406">Ion transport</keyword>
<dbReference type="InterPro" id="IPR050681">
    <property type="entry name" value="CDF/SLC30A"/>
</dbReference>
<evidence type="ECO:0000259" key="11">
    <source>
        <dbReference type="Pfam" id="PF16916"/>
    </source>
</evidence>
<keyword evidence="5" id="KW-0862">Zinc</keyword>
<evidence type="ECO:0000256" key="3">
    <source>
        <dbReference type="ARBA" id="ARBA00022448"/>
    </source>
</evidence>
<dbReference type="InterPro" id="IPR058533">
    <property type="entry name" value="Cation_efflux_TM"/>
</dbReference>
<accession>A0ABX0XLD6</accession>
<dbReference type="SUPFAM" id="SSF161111">
    <property type="entry name" value="Cation efflux protein transmembrane domain-like"/>
    <property type="match status" value="1"/>
</dbReference>
<dbReference type="InterPro" id="IPR002524">
    <property type="entry name" value="Cation_efflux"/>
</dbReference>
<dbReference type="NCBIfam" id="TIGR01297">
    <property type="entry name" value="CDF"/>
    <property type="match status" value="1"/>
</dbReference>
<evidence type="ECO:0000256" key="5">
    <source>
        <dbReference type="ARBA" id="ARBA00022906"/>
    </source>
</evidence>
<evidence type="ECO:0000256" key="6">
    <source>
        <dbReference type="ARBA" id="ARBA00022989"/>
    </source>
</evidence>
<evidence type="ECO:0000256" key="4">
    <source>
        <dbReference type="ARBA" id="ARBA00022692"/>
    </source>
</evidence>
<comment type="similarity">
    <text evidence="2">Belongs to the cation diffusion facilitator (CDF) transporter (TC 2.A.4) family. SLC30A subfamily.</text>
</comment>
<keyword evidence="4 9" id="KW-0812">Transmembrane</keyword>
<feature type="transmembrane region" description="Helical" evidence="9">
    <location>
        <begin position="150"/>
        <end position="172"/>
    </location>
</feature>
<feature type="domain" description="Cation efflux protein cytoplasmic" evidence="11">
    <location>
        <begin position="212"/>
        <end position="284"/>
    </location>
</feature>
<dbReference type="Pfam" id="PF01545">
    <property type="entry name" value="Cation_efflux"/>
    <property type="match status" value="1"/>
</dbReference>
<evidence type="ECO:0000259" key="10">
    <source>
        <dbReference type="Pfam" id="PF01545"/>
    </source>
</evidence>
<evidence type="ECO:0000313" key="12">
    <source>
        <dbReference type="EMBL" id="NJC34039.1"/>
    </source>
</evidence>
<evidence type="ECO:0000256" key="1">
    <source>
        <dbReference type="ARBA" id="ARBA00004141"/>
    </source>
</evidence>
<gene>
    <name evidence="12" type="ORF">GGR88_001513</name>
</gene>
<dbReference type="InterPro" id="IPR027469">
    <property type="entry name" value="Cation_efflux_TMD_sf"/>
</dbReference>
<dbReference type="PANTHER" id="PTHR11562">
    <property type="entry name" value="CATION EFFLUX PROTEIN/ ZINC TRANSPORTER"/>
    <property type="match status" value="1"/>
</dbReference>
<dbReference type="SUPFAM" id="SSF160240">
    <property type="entry name" value="Cation efflux protein cytoplasmic domain-like"/>
    <property type="match status" value="1"/>
</dbReference>
<feature type="transmembrane region" description="Helical" evidence="9">
    <location>
        <begin position="118"/>
        <end position="138"/>
    </location>
</feature>
<keyword evidence="3" id="KW-0813">Transport</keyword>
<evidence type="ECO:0000313" key="13">
    <source>
        <dbReference type="Proteomes" id="UP000734218"/>
    </source>
</evidence>
<dbReference type="Pfam" id="PF16916">
    <property type="entry name" value="ZT_dimer"/>
    <property type="match status" value="1"/>
</dbReference>
<organism evidence="12 13">
    <name type="scientific">Sphingomonas jejuensis</name>
    <dbReference type="NCBI Taxonomy" id="904715"/>
    <lineage>
        <taxon>Bacteria</taxon>
        <taxon>Pseudomonadati</taxon>
        <taxon>Pseudomonadota</taxon>
        <taxon>Alphaproteobacteria</taxon>
        <taxon>Sphingomonadales</taxon>
        <taxon>Sphingomonadaceae</taxon>
        <taxon>Sphingomonas</taxon>
    </lineage>
</organism>
<dbReference type="InterPro" id="IPR027470">
    <property type="entry name" value="Cation_efflux_CTD"/>
</dbReference>
<feature type="transmembrane region" description="Helical" evidence="9">
    <location>
        <begin position="178"/>
        <end position="197"/>
    </location>
</feature>
<name>A0ABX0XLD6_9SPHN</name>
<keyword evidence="5" id="KW-0864">Zinc transport</keyword>
<evidence type="ECO:0000256" key="8">
    <source>
        <dbReference type="ARBA" id="ARBA00023136"/>
    </source>
</evidence>
<dbReference type="Proteomes" id="UP000734218">
    <property type="component" value="Unassembled WGS sequence"/>
</dbReference>
<dbReference type="RefSeq" id="WP_167953938.1">
    <property type="nucleotide sequence ID" value="NZ_JAATJE010000001.1"/>
</dbReference>
<reference evidence="12 13" key="1">
    <citation type="submission" date="2020-03" db="EMBL/GenBank/DDBJ databases">
        <title>Genomic Encyclopedia of Type Strains, Phase IV (KMG-IV): sequencing the most valuable type-strain genomes for metagenomic binning, comparative biology and taxonomic classification.</title>
        <authorList>
            <person name="Goeker M."/>
        </authorList>
    </citation>
    <scope>NUCLEOTIDE SEQUENCE [LARGE SCALE GENOMIC DNA]</scope>
    <source>
        <strain evidence="12 13">DSM 27651</strain>
    </source>
</reference>
<keyword evidence="6 9" id="KW-1133">Transmembrane helix</keyword>
<feature type="transmembrane region" description="Helical" evidence="9">
    <location>
        <begin position="17"/>
        <end position="37"/>
    </location>
</feature>
<comment type="caution">
    <text evidence="12">The sequence shown here is derived from an EMBL/GenBank/DDBJ whole genome shotgun (WGS) entry which is preliminary data.</text>
</comment>
<feature type="transmembrane region" description="Helical" evidence="9">
    <location>
        <begin position="84"/>
        <end position="103"/>
    </location>
</feature>
<proteinExistence type="inferred from homology"/>
<evidence type="ECO:0000256" key="7">
    <source>
        <dbReference type="ARBA" id="ARBA00023065"/>
    </source>
</evidence>
<keyword evidence="8 9" id="KW-0472">Membrane</keyword>
<protein>
    <submittedName>
        <fullName evidence="12">Cobalt-zinc-cadmium efflux system protein</fullName>
    </submittedName>
</protein>
<dbReference type="Gene3D" id="1.20.1510.10">
    <property type="entry name" value="Cation efflux protein transmembrane domain"/>
    <property type="match status" value="1"/>
</dbReference>
<comment type="subcellular location">
    <subcellularLocation>
        <location evidence="1">Membrane</location>
        <topology evidence="1">Multi-pass membrane protein</topology>
    </subcellularLocation>
</comment>
<feature type="domain" description="Cation efflux protein transmembrane" evidence="10">
    <location>
        <begin position="20"/>
        <end position="208"/>
    </location>
</feature>
<dbReference type="InterPro" id="IPR036837">
    <property type="entry name" value="Cation_efflux_CTD_sf"/>
</dbReference>
<evidence type="ECO:0000256" key="9">
    <source>
        <dbReference type="SAM" id="Phobius"/>
    </source>
</evidence>